<dbReference type="PANTHER" id="PTHR42849:SF1">
    <property type="entry name" value="N-ACETYLNEURAMINATE LYASE"/>
    <property type="match status" value="1"/>
</dbReference>
<dbReference type="GO" id="GO:0008747">
    <property type="term" value="F:N-acetylneuraminate lyase activity"/>
    <property type="evidence" value="ECO:0007669"/>
    <property type="project" value="TreeGrafter"/>
</dbReference>
<dbReference type="PRINTS" id="PR00146">
    <property type="entry name" value="DHPICSNTHASE"/>
</dbReference>
<dbReference type="Gene3D" id="3.20.20.70">
    <property type="entry name" value="Aldolase class I"/>
    <property type="match status" value="1"/>
</dbReference>
<dbReference type="InterPro" id="IPR013785">
    <property type="entry name" value="Aldolase_TIM"/>
</dbReference>
<dbReference type="Pfam" id="PF00701">
    <property type="entry name" value="DHDPS"/>
    <property type="match status" value="1"/>
</dbReference>
<dbReference type="PIRSF" id="PIRSF001365">
    <property type="entry name" value="DHDPS"/>
    <property type="match status" value="1"/>
</dbReference>
<evidence type="ECO:0000256" key="2">
    <source>
        <dbReference type="ARBA" id="ARBA00023270"/>
    </source>
</evidence>
<keyword evidence="2" id="KW-0704">Schiff base</keyword>
<proteinExistence type="predicted"/>
<evidence type="ECO:0000313" key="3">
    <source>
        <dbReference type="EMBL" id="VAV92046.1"/>
    </source>
</evidence>
<dbReference type="CDD" id="cd00408">
    <property type="entry name" value="DHDPS-like"/>
    <property type="match status" value="1"/>
</dbReference>
<dbReference type="SUPFAM" id="SSF51569">
    <property type="entry name" value="Aldolase"/>
    <property type="match status" value="1"/>
</dbReference>
<dbReference type="SMART" id="SM01130">
    <property type="entry name" value="DHDPS"/>
    <property type="match status" value="1"/>
</dbReference>
<dbReference type="EMBL" id="UOED01000071">
    <property type="protein sequence ID" value="VAV92046.1"/>
    <property type="molecule type" value="Genomic_DNA"/>
</dbReference>
<sequence>MTNKEKYCGVIVPMITPLDKNEVVDRQAVGKIVTGLLANGCTPFVAGTTGESASLSNGQKRDLVKYVVEATAGADLVYAGIADNCYQASLHKAAQYKDLGADVVVAHLPCYYPIDDAQMKAYYLALADASPLPVMIYNIPVTTHLSIPIRLVDELSHHENIVGFKDSERGEDRLVEGLSLWRDREDFTFHLGWAVMSSFGLQRGLDGIVPSSANLCPALYRALYDAAKQGNSAEADRLQAITDEISACYQQDKILSRSVPVFKAMMSAFGLCEPYVAPPMVTLTDGELESVKADVIERFSRYIK</sequence>
<accession>A0A3B0RU81</accession>
<dbReference type="PANTHER" id="PTHR42849">
    <property type="entry name" value="N-ACETYLNEURAMINATE LYASE"/>
    <property type="match status" value="1"/>
</dbReference>
<dbReference type="InterPro" id="IPR002220">
    <property type="entry name" value="DapA-like"/>
</dbReference>
<evidence type="ECO:0000256" key="1">
    <source>
        <dbReference type="ARBA" id="ARBA00023239"/>
    </source>
</evidence>
<dbReference type="GO" id="GO:0019262">
    <property type="term" value="P:N-acetylneuraminate catabolic process"/>
    <property type="evidence" value="ECO:0007669"/>
    <property type="project" value="TreeGrafter"/>
</dbReference>
<organism evidence="3">
    <name type="scientific">hydrothermal vent metagenome</name>
    <dbReference type="NCBI Taxonomy" id="652676"/>
    <lineage>
        <taxon>unclassified sequences</taxon>
        <taxon>metagenomes</taxon>
        <taxon>ecological metagenomes</taxon>
    </lineage>
</organism>
<dbReference type="GO" id="GO:0005829">
    <property type="term" value="C:cytosol"/>
    <property type="evidence" value="ECO:0007669"/>
    <property type="project" value="TreeGrafter"/>
</dbReference>
<dbReference type="GO" id="GO:0008840">
    <property type="term" value="F:4-hydroxy-tetrahydrodipicolinate synthase activity"/>
    <property type="evidence" value="ECO:0007669"/>
    <property type="project" value="UniProtKB-EC"/>
</dbReference>
<name>A0A3B0RU81_9ZZZZ</name>
<dbReference type="InterPro" id="IPR020625">
    <property type="entry name" value="Schiff_base-form_aldolases_AS"/>
</dbReference>
<gene>
    <name evidence="3" type="ORF">MNBD_ALPHA02-1304</name>
</gene>
<dbReference type="AlphaFoldDB" id="A0A3B0RU81"/>
<keyword evidence="1 3" id="KW-0456">Lyase</keyword>
<dbReference type="PROSITE" id="PS00666">
    <property type="entry name" value="DHDPS_2"/>
    <property type="match status" value="1"/>
</dbReference>
<protein>
    <submittedName>
        <fullName evidence="3">4-hydroxy-tetrahydrodipicolinate synthase</fullName>
        <ecNumber evidence="3">4.3.3.7</ecNumber>
    </submittedName>
</protein>
<reference evidence="3" key="1">
    <citation type="submission" date="2018-06" db="EMBL/GenBank/DDBJ databases">
        <authorList>
            <person name="Zhirakovskaya E."/>
        </authorList>
    </citation>
    <scope>NUCLEOTIDE SEQUENCE</scope>
</reference>
<dbReference type="EC" id="4.3.3.7" evidence="3"/>